<comment type="caution">
    <text evidence="1">The sequence shown here is derived from an EMBL/GenBank/DDBJ whole genome shotgun (WGS) entry which is preliminary data.</text>
</comment>
<name>A0A2M9BBR4_9MICO</name>
<evidence type="ECO:0000313" key="2">
    <source>
        <dbReference type="Proteomes" id="UP000230161"/>
    </source>
</evidence>
<sequence>MTPTAAEVLDAAKALPRAERAEVAQELLSTLGTADVSDEARLTALRAAVDAGIASLDAGKGIRIPVGGLRGYLRERGRLATERADAKTA</sequence>
<accession>A0A2M9BBR4</accession>
<dbReference type="EMBL" id="PGFB01000006">
    <property type="protein sequence ID" value="PJJ55377.1"/>
    <property type="molecule type" value="Genomic_DNA"/>
</dbReference>
<dbReference type="OrthoDB" id="5148573at2"/>
<evidence type="ECO:0000313" key="1">
    <source>
        <dbReference type="EMBL" id="PJJ55377.1"/>
    </source>
</evidence>
<dbReference type="AlphaFoldDB" id="A0A2M9BBR4"/>
<dbReference type="Proteomes" id="UP000230161">
    <property type="component" value="Unassembled WGS sequence"/>
</dbReference>
<organism evidence="1 2">
    <name type="scientific">Compostimonas suwonensis</name>
    <dbReference type="NCBI Taxonomy" id="1048394"/>
    <lineage>
        <taxon>Bacteria</taxon>
        <taxon>Bacillati</taxon>
        <taxon>Actinomycetota</taxon>
        <taxon>Actinomycetes</taxon>
        <taxon>Micrococcales</taxon>
        <taxon>Microbacteriaceae</taxon>
        <taxon>Compostimonas</taxon>
    </lineage>
</organism>
<reference evidence="1 2" key="1">
    <citation type="submission" date="2017-11" db="EMBL/GenBank/DDBJ databases">
        <title>Genomic Encyclopedia of Archaeal and Bacterial Type Strains, Phase II (KMG-II): From Individual Species to Whole Genera.</title>
        <authorList>
            <person name="Goeker M."/>
        </authorList>
    </citation>
    <scope>NUCLEOTIDE SEQUENCE [LARGE SCALE GENOMIC DNA]</scope>
    <source>
        <strain evidence="1 2">DSM 25625</strain>
    </source>
</reference>
<keyword evidence="2" id="KW-1185">Reference proteome</keyword>
<dbReference type="RefSeq" id="WP_100346029.1">
    <property type="nucleotide sequence ID" value="NZ_PGFB01000006.1"/>
</dbReference>
<gene>
    <name evidence="1" type="ORF">CLV54_3267</name>
</gene>
<protein>
    <submittedName>
        <fullName evidence="1">Uncharacterized protein</fullName>
    </submittedName>
</protein>
<proteinExistence type="predicted"/>